<dbReference type="Pfam" id="PF13411">
    <property type="entry name" value="MerR_1"/>
    <property type="match status" value="1"/>
</dbReference>
<evidence type="ECO:0000313" key="3">
    <source>
        <dbReference type="EMBL" id="TWJ14750.1"/>
    </source>
</evidence>
<evidence type="ECO:0000256" key="1">
    <source>
        <dbReference type="ARBA" id="ARBA00023125"/>
    </source>
</evidence>
<sequence length="302" mass="33715">MNDRNDLYTIGELARRTGLSVRNIRFWSDSGIVPPTDRTATGYRLYDAEAVARLDLVRTLRELGMDLATVHSVLERQTTVADVAAAHVRALDAEIRTLRVRRAVLASVAHRGSTTEEMRLMHKLAKLSAAERQRMIDEFVTKVFEGTDPEAPGAGIAQAMRQMPSELPDDPSPEQVDAWVELAELVGDPDFQASCRAMAVAGSENPEPPQDVDHARLMELVTPDVVENVAPGSDAARRIVDELDTTGLDAQRRRELADRLATFTDRRVERYWQLLAVLNGWPQRENSSVAPFEWFIAALRAY</sequence>
<dbReference type="InterPro" id="IPR000551">
    <property type="entry name" value="MerR-type_HTH_dom"/>
</dbReference>
<proteinExistence type="predicted"/>
<protein>
    <submittedName>
        <fullName evidence="3">DNA-binding transcriptional MerR regulator</fullName>
    </submittedName>
</protein>
<dbReference type="SUPFAM" id="SSF46955">
    <property type="entry name" value="Putative DNA-binding domain"/>
    <property type="match status" value="1"/>
</dbReference>
<accession>A0A562VA30</accession>
<evidence type="ECO:0000313" key="4">
    <source>
        <dbReference type="Proteomes" id="UP000321617"/>
    </source>
</evidence>
<name>A0A562VA30_9ACTN</name>
<organism evidence="3 4">
    <name type="scientific">Stackebrandtia albiflava</name>
    <dbReference type="NCBI Taxonomy" id="406432"/>
    <lineage>
        <taxon>Bacteria</taxon>
        <taxon>Bacillati</taxon>
        <taxon>Actinomycetota</taxon>
        <taxon>Actinomycetes</taxon>
        <taxon>Glycomycetales</taxon>
        <taxon>Glycomycetaceae</taxon>
        <taxon>Stackebrandtia</taxon>
    </lineage>
</organism>
<gene>
    <name evidence="3" type="ORF">LX16_0439</name>
</gene>
<feature type="domain" description="HTH merR-type" evidence="2">
    <location>
        <begin position="7"/>
        <end position="76"/>
    </location>
</feature>
<dbReference type="SMART" id="SM00422">
    <property type="entry name" value="HTH_MERR"/>
    <property type="match status" value="1"/>
</dbReference>
<evidence type="ECO:0000259" key="2">
    <source>
        <dbReference type="PROSITE" id="PS50937"/>
    </source>
</evidence>
<dbReference type="PANTHER" id="PTHR30204:SF93">
    <property type="entry name" value="HTH MERR-TYPE DOMAIN-CONTAINING PROTEIN"/>
    <property type="match status" value="1"/>
</dbReference>
<dbReference type="EMBL" id="VLLL01000005">
    <property type="protein sequence ID" value="TWJ14750.1"/>
    <property type="molecule type" value="Genomic_DNA"/>
</dbReference>
<dbReference type="Gene3D" id="1.10.1660.10">
    <property type="match status" value="1"/>
</dbReference>
<keyword evidence="4" id="KW-1185">Reference proteome</keyword>
<dbReference type="RefSeq" id="WP_147132314.1">
    <property type="nucleotide sequence ID" value="NZ_BAABIJ010000001.1"/>
</dbReference>
<dbReference type="AlphaFoldDB" id="A0A562VA30"/>
<dbReference type="PRINTS" id="PR00040">
    <property type="entry name" value="HTHMERR"/>
</dbReference>
<dbReference type="InterPro" id="IPR009061">
    <property type="entry name" value="DNA-bd_dom_put_sf"/>
</dbReference>
<dbReference type="InterPro" id="IPR047057">
    <property type="entry name" value="MerR_fam"/>
</dbReference>
<reference evidence="3 4" key="1">
    <citation type="journal article" date="2013" name="Stand. Genomic Sci.">
        <title>Genomic Encyclopedia of Type Strains, Phase I: The one thousand microbial genomes (KMG-I) project.</title>
        <authorList>
            <person name="Kyrpides N.C."/>
            <person name="Woyke T."/>
            <person name="Eisen J.A."/>
            <person name="Garrity G."/>
            <person name="Lilburn T.G."/>
            <person name="Beck B.J."/>
            <person name="Whitman W.B."/>
            <person name="Hugenholtz P."/>
            <person name="Klenk H.P."/>
        </authorList>
    </citation>
    <scope>NUCLEOTIDE SEQUENCE [LARGE SCALE GENOMIC DNA]</scope>
    <source>
        <strain evidence="3 4">DSM 45044</strain>
    </source>
</reference>
<dbReference type="Proteomes" id="UP000321617">
    <property type="component" value="Unassembled WGS sequence"/>
</dbReference>
<dbReference type="PANTHER" id="PTHR30204">
    <property type="entry name" value="REDOX-CYCLING DRUG-SENSING TRANSCRIPTIONAL ACTIVATOR SOXR"/>
    <property type="match status" value="1"/>
</dbReference>
<dbReference type="GO" id="GO:0003700">
    <property type="term" value="F:DNA-binding transcription factor activity"/>
    <property type="evidence" value="ECO:0007669"/>
    <property type="project" value="InterPro"/>
</dbReference>
<dbReference type="OrthoDB" id="9809391at2"/>
<dbReference type="CDD" id="cd00592">
    <property type="entry name" value="HTH_MerR-like"/>
    <property type="match status" value="1"/>
</dbReference>
<comment type="caution">
    <text evidence="3">The sequence shown here is derived from an EMBL/GenBank/DDBJ whole genome shotgun (WGS) entry which is preliminary data.</text>
</comment>
<keyword evidence="1 3" id="KW-0238">DNA-binding</keyword>
<dbReference type="PROSITE" id="PS50937">
    <property type="entry name" value="HTH_MERR_2"/>
    <property type="match status" value="1"/>
</dbReference>
<dbReference type="GO" id="GO:0003677">
    <property type="term" value="F:DNA binding"/>
    <property type="evidence" value="ECO:0007669"/>
    <property type="project" value="UniProtKB-KW"/>
</dbReference>